<comment type="caution">
    <text evidence="1">The sequence shown here is derived from an EMBL/GenBank/DDBJ whole genome shotgun (WGS) entry which is preliminary data.</text>
</comment>
<name>A0ACC0XT29_9ROSI</name>
<gene>
    <name evidence="1" type="ORF">Pint_31082</name>
</gene>
<keyword evidence="2" id="KW-1185">Reference proteome</keyword>
<organism evidence="1 2">
    <name type="scientific">Pistacia integerrima</name>
    <dbReference type="NCBI Taxonomy" id="434235"/>
    <lineage>
        <taxon>Eukaryota</taxon>
        <taxon>Viridiplantae</taxon>
        <taxon>Streptophyta</taxon>
        <taxon>Embryophyta</taxon>
        <taxon>Tracheophyta</taxon>
        <taxon>Spermatophyta</taxon>
        <taxon>Magnoliopsida</taxon>
        <taxon>eudicotyledons</taxon>
        <taxon>Gunneridae</taxon>
        <taxon>Pentapetalae</taxon>
        <taxon>rosids</taxon>
        <taxon>malvids</taxon>
        <taxon>Sapindales</taxon>
        <taxon>Anacardiaceae</taxon>
        <taxon>Pistacia</taxon>
    </lineage>
</organism>
<reference evidence="2" key="1">
    <citation type="journal article" date="2023" name="G3 (Bethesda)">
        <title>Genome assembly and association tests identify interacting loci associated with vigor, precocity, and sex in interspecific pistachio rootstocks.</title>
        <authorList>
            <person name="Palmer W."/>
            <person name="Jacygrad E."/>
            <person name="Sagayaradj S."/>
            <person name="Cavanaugh K."/>
            <person name="Han R."/>
            <person name="Bertier L."/>
            <person name="Beede B."/>
            <person name="Kafkas S."/>
            <person name="Golino D."/>
            <person name="Preece J."/>
            <person name="Michelmore R."/>
        </authorList>
    </citation>
    <scope>NUCLEOTIDE SEQUENCE [LARGE SCALE GENOMIC DNA]</scope>
</reference>
<dbReference type="EMBL" id="CM047746">
    <property type="protein sequence ID" value="KAJ0021650.1"/>
    <property type="molecule type" value="Genomic_DNA"/>
</dbReference>
<proteinExistence type="predicted"/>
<sequence>MGIISFGLVNNDSDLVHVLLRIEGTLVGSSRIEKYCSRFNK</sequence>
<evidence type="ECO:0000313" key="2">
    <source>
        <dbReference type="Proteomes" id="UP001163603"/>
    </source>
</evidence>
<dbReference type="Proteomes" id="UP001163603">
    <property type="component" value="Chromosome 11"/>
</dbReference>
<protein>
    <submittedName>
        <fullName evidence="1">Uncharacterized protein</fullName>
    </submittedName>
</protein>
<evidence type="ECO:0000313" key="1">
    <source>
        <dbReference type="EMBL" id="KAJ0021650.1"/>
    </source>
</evidence>
<accession>A0ACC0XT29</accession>